<keyword evidence="1" id="KW-0732">Signal</keyword>
<comment type="caution">
    <text evidence="2">The sequence shown here is derived from an EMBL/GenBank/DDBJ whole genome shotgun (WGS) entry which is preliminary data.</text>
</comment>
<feature type="signal peptide" evidence="1">
    <location>
        <begin position="1"/>
        <end position="20"/>
    </location>
</feature>
<evidence type="ECO:0000256" key="1">
    <source>
        <dbReference type="SAM" id="SignalP"/>
    </source>
</evidence>
<accession>A0A8J7MC37</accession>
<evidence type="ECO:0000313" key="2">
    <source>
        <dbReference type="EMBL" id="MBK1790377.1"/>
    </source>
</evidence>
<keyword evidence="3" id="KW-1185">Reference proteome</keyword>
<protein>
    <submittedName>
        <fullName evidence="2">Uncharacterized protein</fullName>
    </submittedName>
</protein>
<dbReference type="AlphaFoldDB" id="A0A8J7MC37"/>
<dbReference type="Proteomes" id="UP000624703">
    <property type="component" value="Unassembled WGS sequence"/>
</dbReference>
<organism evidence="2 3">
    <name type="scientific">Persicirhabdus sediminis</name>
    <dbReference type="NCBI Taxonomy" id="454144"/>
    <lineage>
        <taxon>Bacteria</taxon>
        <taxon>Pseudomonadati</taxon>
        <taxon>Verrucomicrobiota</taxon>
        <taxon>Verrucomicrobiia</taxon>
        <taxon>Verrucomicrobiales</taxon>
        <taxon>Verrucomicrobiaceae</taxon>
        <taxon>Persicirhabdus</taxon>
    </lineage>
</organism>
<reference evidence="2" key="1">
    <citation type="submission" date="2021-01" db="EMBL/GenBank/DDBJ databases">
        <title>Modified the classification status of verrucomicrobia.</title>
        <authorList>
            <person name="Feng X."/>
        </authorList>
    </citation>
    <scope>NUCLEOTIDE SEQUENCE</scope>
    <source>
        <strain evidence="2">_KCTC 22039</strain>
    </source>
</reference>
<gene>
    <name evidence="2" type="ORF">JIN82_04310</name>
</gene>
<dbReference type="EMBL" id="JAENIM010000021">
    <property type="protein sequence ID" value="MBK1790377.1"/>
    <property type="molecule type" value="Genomic_DNA"/>
</dbReference>
<name>A0A8J7MC37_9BACT</name>
<proteinExistence type="predicted"/>
<sequence length="252" mass="27945">MRTFYICVIIFMVTPQFLQAQEVYELFERSHKEAVLPDTWGPMDGKTPLNFVETSWLEKTIVIGGNISSKIAGISRPCPQVKAGEVATYYCEFSLLDEELFHYLGYSSLPLEGVRSSGTLSMWLLLRKSSTGEGVDIFVPTGQKDAKRIYSSLRPDASVTYCLWLVMDSKNSCFDVYLKSQRGKATEDDLLARKVPFHKGLKGPVQSFAVMCKKCAEPKNGSLELKNWAYGKGVQLGGINTALAGGPESSQK</sequence>
<feature type="chain" id="PRO_5035328572" evidence="1">
    <location>
        <begin position="21"/>
        <end position="252"/>
    </location>
</feature>
<evidence type="ECO:0000313" key="3">
    <source>
        <dbReference type="Proteomes" id="UP000624703"/>
    </source>
</evidence>